<feature type="transmembrane region" description="Helical" evidence="6">
    <location>
        <begin position="204"/>
        <end position="225"/>
    </location>
</feature>
<feature type="transmembrane region" description="Helical" evidence="6">
    <location>
        <begin position="16"/>
        <end position="37"/>
    </location>
</feature>
<feature type="transmembrane region" description="Helical" evidence="6">
    <location>
        <begin position="232"/>
        <end position="255"/>
    </location>
</feature>
<feature type="transmembrane region" description="Helical" evidence="6">
    <location>
        <begin position="379"/>
        <end position="400"/>
    </location>
</feature>
<dbReference type="PANTHER" id="PTHR24064">
    <property type="entry name" value="SOLUTE CARRIER FAMILY 22 MEMBER"/>
    <property type="match status" value="1"/>
</dbReference>
<reference evidence="8" key="1">
    <citation type="submission" date="2025-08" db="UniProtKB">
        <authorList>
            <consortium name="Ensembl"/>
        </authorList>
    </citation>
    <scope>IDENTIFICATION</scope>
</reference>
<evidence type="ECO:0000256" key="1">
    <source>
        <dbReference type="ARBA" id="ARBA00004141"/>
    </source>
</evidence>
<evidence type="ECO:0000313" key="9">
    <source>
        <dbReference type="Proteomes" id="UP000233160"/>
    </source>
</evidence>
<feature type="transmembrane region" description="Helical" evidence="6">
    <location>
        <begin position="261"/>
        <end position="280"/>
    </location>
</feature>
<dbReference type="Gene3D" id="1.20.1250.20">
    <property type="entry name" value="MFS general substrate transporter like domains"/>
    <property type="match status" value="1"/>
</dbReference>
<dbReference type="GO" id="GO:0016020">
    <property type="term" value="C:membrane"/>
    <property type="evidence" value="ECO:0007669"/>
    <property type="project" value="UniProtKB-SubCell"/>
</dbReference>
<evidence type="ECO:0000256" key="6">
    <source>
        <dbReference type="SAM" id="Phobius"/>
    </source>
</evidence>
<accession>A0A2K6EZ94</accession>
<dbReference type="Proteomes" id="UP000233160">
    <property type="component" value="Unassembled WGS sequence"/>
</dbReference>
<keyword evidence="5 6" id="KW-0472">Membrane</keyword>
<keyword evidence="4 6" id="KW-1133">Transmembrane helix</keyword>
<dbReference type="InterPro" id="IPR020846">
    <property type="entry name" value="MFS_dom"/>
</dbReference>
<dbReference type="Ensembl" id="ENSPCOT00000017587.1">
    <property type="protein sequence ID" value="ENSPCOP00000007047.1"/>
    <property type="gene ID" value="ENSPCOG00000014735.1"/>
</dbReference>
<proteinExistence type="inferred from homology"/>
<reference evidence="8" key="2">
    <citation type="submission" date="2025-09" db="UniProtKB">
        <authorList>
            <consortium name="Ensembl"/>
        </authorList>
    </citation>
    <scope>IDENTIFICATION</scope>
</reference>
<feature type="domain" description="Major facilitator superfamily (MFS) profile" evidence="7">
    <location>
        <begin position="104"/>
        <end position="520"/>
    </location>
</feature>
<organism evidence="8 9">
    <name type="scientific">Propithecus coquereli</name>
    <name type="common">Coquerel's sifaka</name>
    <name type="synonym">Propithecus verreauxi coquereli</name>
    <dbReference type="NCBI Taxonomy" id="379532"/>
    <lineage>
        <taxon>Eukaryota</taxon>
        <taxon>Metazoa</taxon>
        <taxon>Chordata</taxon>
        <taxon>Craniata</taxon>
        <taxon>Vertebrata</taxon>
        <taxon>Euteleostomi</taxon>
        <taxon>Mammalia</taxon>
        <taxon>Eutheria</taxon>
        <taxon>Euarchontoglires</taxon>
        <taxon>Primates</taxon>
        <taxon>Strepsirrhini</taxon>
        <taxon>Lemuriformes</taxon>
        <taxon>Indriidae</taxon>
        <taxon>Propithecus</taxon>
    </lineage>
</organism>
<feature type="transmembrane region" description="Helical" evidence="6">
    <location>
        <begin position="498"/>
        <end position="515"/>
    </location>
</feature>
<comment type="similarity">
    <text evidence="2">Belongs to the major facilitator (TC 2.A.1) superfamily. Organic cation transporter (TC 2.A.1.19) family.</text>
</comment>
<sequence length="552" mass="62156">MTFEVLLDQVGGLGRFQILQLAFWCIVNILLYAHILLENFTAAIPDHRCWVHILDNDTVSHNDTGTLSQDILLRITIPLDSNLRPEKCRRFVHPQWQLLHSNGTFSNMSEPDTEPCVDGWVYDQSSFFSTIVTEWDLVCESESQRSMVQSLFMAGSLLGSPICGYLSDRFGRKIICSWCLLQLAISDTCAAFAPTFFVYCLLRFLAGFCVMTIMGNSFLLVLEWINPQSRTMVATLLLCASSIGQMFLGGLAFVIQDWRALQLTVSIPMFVIFLSSRWLVESAQWLIIYNQLDEGLKELRRVAHINGKKNAGETLTIEFLRSTMQQELDEAQSQASVFCLLRAPRLRMRVLCLSFIRLAMNVPSYGLILNLQYLGKNIYLFQVLFGAVTATGRFVALLAMNYMGRRISQLLFLFLVGLFLLVNTFLDQEMQTLRVVLATLGAGVLSVASTSHSIHYSELIPTIFRSTAAGINLLFSRIGAALAPLLMTFAGFSPHLPWITYGIFSILAGIVVLLLPETSNLPLPNTIQDVENDRKETRKVKQEDTCMKLTQF</sequence>
<keyword evidence="9" id="KW-1185">Reference proteome</keyword>
<evidence type="ECO:0000259" key="7">
    <source>
        <dbReference type="PROSITE" id="PS50850"/>
    </source>
</evidence>
<dbReference type="AlphaFoldDB" id="A0A2K6EZ94"/>
<keyword evidence="3 6" id="KW-0812">Transmembrane</keyword>
<evidence type="ECO:0000256" key="5">
    <source>
        <dbReference type="ARBA" id="ARBA00023136"/>
    </source>
</evidence>
<evidence type="ECO:0000313" key="8">
    <source>
        <dbReference type="Ensembl" id="ENSPCOP00000007047.1"/>
    </source>
</evidence>
<dbReference type="GeneTree" id="ENSGT00940000164763"/>
<dbReference type="GO" id="GO:0035382">
    <property type="term" value="P:sterol transmembrane transport"/>
    <property type="evidence" value="ECO:0007669"/>
    <property type="project" value="Ensembl"/>
</dbReference>
<feature type="transmembrane region" description="Helical" evidence="6">
    <location>
        <begin position="407"/>
        <end position="426"/>
    </location>
</feature>
<dbReference type="OMA" id="ISQMLFT"/>
<dbReference type="Pfam" id="PF00083">
    <property type="entry name" value="Sugar_tr"/>
    <property type="match status" value="1"/>
</dbReference>
<protein>
    <submittedName>
        <fullName evidence="8">Solute carrier family 22 member 24</fullName>
    </submittedName>
</protein>
<feature type="transmembrane region" description="Helical" evidence="6">
    <location>
        <begin position="432"/>
        <end position="450"/>
    </location>
</feature>
<feature type="transmembrane region" description="Helical" evidence="6">
    <location>
        <begin position="471"/>
        <end position="492"/>
    </location>
</feature>
<feature type="transmembrane region" description="Helical" evidence="6">
    <location>
        <begin position="350"/>
        <end position="373"/>
    </location>
</feature>
<comment type="subcellular location">
    <subcellularLocation>
        <location evidence="1">Membrane</location>
        <topology evidence="1">Multi-pass membrane protein</topology>
    </subcellularLocation>
</comment>
<feature type="transmembrane region" description="Helical" evidence="6">
    <location>
        <begin position="175"/>
        <end position="198"/>
    </location>
</feature>
<dbReference type="KEGG" id="pcoq:105827287"/>
<dbReference type="GO" id="GO:0008202">
    <property type="term" value="P:steroid metabolic process"/>
    <property type="evidence" value="ECO:0007669"/>
    <property type="project" value="Ensembl"/>
</dbReference>
<dbReference type="InterPro" id="IPR036259">
    <property type="entry name" value="MFS_trans_sf"/>
</dbReference>
<dbReference type="OrthoDB" id="2544694at2759"/>
<name>A0A2K6EZ94_PROCO</name>
<evidence type="ECO:0000256" key="2">
    <source>
        <dbReference type="ARBA" id="ARBA00009203"/>
    </source>
</evidence>
<evidence type="ECO:0000256" key="3">
    <source>
        <dbReference type="ARBA" id="ARBA00022692"/>
    </source>
</evidence>
<evidence type="ECO:0000256" key="4">
    <source>
        <dbReference type="ARBA" id="ARBA00022989"/>
    </source>
</evidence>
<dbReference type="SUPFAM" id="SSF103473">
    <property type="entry name" value="MFS general substrate transporter"/>
    <property type="match status" value="1"/>
</dbReference>
<dbReference type="InterPro" id="IPR005828">
    <property type="entry name" value="MFS_sugar_transport-like"/>
</dbReference>
<dbReference type="PROSITE" id="PS50850">
    <property type="entry name" value="MFS"/>
    <property type="match status" value="1"/>
</dbReference>
<gene>
    <name evidence="8" type="primary">SLC22A24</name>
</gene>
<dbReference type="GO" id="GO:0022857">
    <property type="term" value="F:transmembrane transporter activity"/>
    <property type="evidence" value="ECO:0007669"/>
    <property type="project" value="InterPro"/>
</dbReference>
<dbReference type="STRING" id="379532.ENSPCOP00000007047"/>
<dbReference type="CDD" id="cd17374">
    <property type="entry name" value="MFS_OAT"/>
    <property type="match status" value="1"/>
</dbReference>
<dbReference type="FunFam" id="1.20.1250.20:FF:000023">
    <property type="entry name" value="Solute carrier family 22 member 6"/>
    <property type="match status" value="1"/>
</dbReference>